<gene>
    <name evidence="1" type="ORF">ERS013200_00101</name>
</gene>
<dbReference type="EMBL" id="CWQY01000001">
    <property type="protein sequence ID" value="CSB94095.1"/>
    <property type="molecule type" value="Genomic_DNA"/>
</dbReference>
<evidence type="ECO:0000313" key="2">
    <source>
        <dbReference type="Proteomes" id="UP000041770"/>
    </source>
</evidence>
<evidence type="ECO:0000313" key="1">
    <source>
        <dbReference type="EMBL" id="CSB94095.1"/>
    </source>
</evidence>
<dbReference type="Proteomes" id="UP000041770">
    <property type="component" value="Unassembled WGS sequence"/>
</dbReference>
<organism evidence="1 2">
    <name type="scientific">Vibrio cholerae</name>
    <dbReference type="NCBI Taxonomy" id="666"/>
    <lineage>
        <taxon>Bacteria</taxon>
        <taxon>Pseudomonadati</taxon>
        <taxon>Pseudomonadota</taxon>
        <taxon>Gammaproteobacteria</taxon>
        <taxon>Vibrionales</taxon>
        <taxon>Vibrionaceae</taxon>
        <taxon>Vibrio</taxon>
    </lineage>
</organism>
<accession>A0A655WMH1</accession>
<protein>
    <submittedName>
        <fullName evidence="1">Uncharacterized protein</fullName>
    </submittedName>
</protein>
<sequence>MRGHLVWINALLIKPVGLAIDYRNQLKIHAVALFQFLFLFGKQLEPAGANIAFATQRNRDVFLSLEELFVNGVNQ</sequence>
<name>A0A655WMH1_VIBCL</name>
<dbReference type="AlphaFoldDB" id="A0A655WMH1"/>
<reference evidence="1 2" key="1">
    <citation type="submission" date="2015-07" db="EMBL/GenBank/DDBJ databases">
        <authorList>
            <consortium name="Pathogen Informatics"/>
        </authorList>
    </citation>
    <scope>NUCLEOTIDE SEQUENCE [LARGE SCALE GENOMIC DNA]</scope>
    <source>
        <strain evidence="1 2">A316</strain>
    </source>
</reference>
<proteinExistence type="predicted"/>